<dbReference type="Pfam" id="PF00496">
    <property type="entry name" value="SBP_bac_5"/>
    <property type="match status" value="1"/>
</dbReference>
<comment type="caution">
    <text evidence="5">The sequence shown here is derived from an EMBL/GenBank/DDBJ whole genome shotgun (WGS) entry which is preliminary data.</text>
</comment>
<dbReference type="Proteomes" id="UP000290191">
    <property type="component" value="Unassembled WGS sequence"/>
</dbReference>
<dbReference type="STRING" id="877500.GCA_000935065_02558"/>
<dbReference type="InterPro" id="IPR000914">
    <property type="entry name" value="SBP_5_dom"/>
</dbReference>
<name>A0A4Q0Y4N6_9BACT</name>
<accession>A0A4Q0Y4N6</accession>
<evidence type="ECO:0000256" key="3">
    <source>
        <dbReference type="ARBA" id="ARBA00022729"/>
    </source>
</evidence>
<dbReference type="EMBL" id="PDKO01000001">
    <property type="protein sequence ID" value="RXJ64535.1"/>
    <property type="molecule type" value="Genomic_DNA"/>
</dbReference>
<evidence type="ECO:0000259" key="4">
    <source>
        <dbReference type="Pfam" id="PF00496"/>
    </source>
</evidence>
<evidence type="ECO:0000313" key="5">
    <source>
        <dbReference type="EMBL" id="RXJ64535.1"/>
    </source>
</evidence>
<keyword evidence="2" id="KW-0813">Transport</keyword>
<dbReference type="SUPFAM" id="SSF53850">
    <property type="entry name" value="Periplasmic binding protein-like II"/>
    <property type="match status" value="1"/>
</dbReference>
<dbReference type="GO" id="GO:0015833">
    <property type="term" value="P:peptide transport"/>
    <property type="evidence" value="ECO:0007669"/>
    <property type="project" value="TreeGrafter"/>
</dbReference>
<organism evidence="5 6">
    <name type="scientific">Halarcobacter anaerophilus</name>
    <dbReference type="NCBI Taxonomy" id="877500"/>
    <lineage>
        <taxon>Bacteria</taxon>
        <taxon>Pseudomonadati</taxon>
        <taxon>Campylobacterota</taxon>
        <taxon>Epsilonproteobacteria</taxon>
        <taxon>Campylobacterales</taxon>
        <taxon>Arcobacteraceae</taxon>
        <taxon>Halarcobacter</taxon>
    </lineage>
</organism>
<dbReference type="PANTHER" id="PTHR30290:SF9">
    <property type="entry name" value="OLIGOPEPTIDE-BINDING PROTEIN APPA"/>
    <property type="match status" value="1"/>
</dbReference>
<dbReference type="AlphaFoldDB" id="A0A4Q0Y4N6"/>
<gene>
    <name evidence="5" type="ORF">CRV06_00840</name>
</gene>
<sequence>MHKIFFALILTISFLFSSNPISYEHDNSKDIAIKQRIKSSHLKVYMPTLPYFNILSLINGTLVRLSDSNKGWEYYLAYKHKKVDALTYDFWLRKDVKFQDGSTFNADSVVENFKHFIKGPFLYSNIHNALDYVEKVDEYKIRIHLKVPYGMLLNDLCVINFYTNDYYKKYNWRPSYTAQNTKAAGLYGAGPYILEEGYATGLTQSKKIVLKANPYYFEKNKPYVEKITIYTQLTNKEVIDKISKKEGELDIAYIPFDKKTEIVNSKYAKLLISPSNGTFLVHMNLLKKNSKLKNQKVRQALNDAIDQERLIKFVFKNEAKISPFLLSSNAYYSKEISKKYLNRKPRFSQKELKSILNGLELKVVTQDRFMFICKGIEYQLSKYGVKLNYFITSDEKVVLKRLFDNKEKSYDWDLLIWGDEDWNGHPWTGFFTLYPQSGWSSILEDKFLDKEFHKLFKLDISSKEFKKEVNKLLLYSYDKAYTLVLPSANIVLALNKEVVYKPSKMAIFPLWNAQITPYHWSVRKKELPKERLKYFYPIRVKYE</sequence>
<dbReference type="PANTHER" id="PTHR30290">
    <property type="entry name" value="PERIPLASMIC BINDING COMPONENT OF ABC TRANSPORTER"/>
    <property type="match status" value="1"/>
</dbReference>
<comment type="similarity">
    <text evidence="1">Belongs to the bacterial solute-binding protein 5 family.</text>
</comment>
<keyword evidence="6" id="KW-1185">Reference proteome</keyword>
<evidence type="ECO:0000313" key="6">
    <source>
        <dbReference type="Proteomes" id="UP000290191"/>
    </source>
</evidence>
<dbReference type="RefSeq" id="WP_129080952.1">
    <property type="nucleotide sequence ID" value="NZ_CP041070.1"/>
</dbReference>
<dbReference type="CDD" id="cd00995">
    <property type="entry name" value="PBP2_NikA_DppA_OppA_like"/>
    <property type="match status" value="1"/>
</dbReference>
<dbReference type="OrthoDB" id="5469165at2"/>
<evidence type="ECO:0000256" key="1">
    <source>
        <dbReference type="ARBA" id="ARBA00005695"/>
    </source>
</evidence>
<dbReference type="Gene3D" id="3.40.190.10">
    <property type="entry name" value="Periplasmic binding protein-like II"/>
    <property type="match status" value="1"/>
</dbReference>
<keyword evidence="3" id="KW-0732">Signal</keyword>
<evidence type="ECO:0000256" key="2">
    <source>
        <dbReference type="ARBA" id="ARBA00022448"/>
    </source>
</evidence>
<dbReference type="GO" id="GO:1904680">
    <property type="term" value="F:peptide transmembrane transporter activity"/>
    <property type="evidence" value="ECO:0007669"/>
    <property type="project" value="TreeGrafter"/>
</dbReference>
<proteinExistence type="inferred from homology"/>
<reference evidence="5 6" key="1">
    <citation type="submission" date="2017-10" db="EMBL/GenBank/DDBJ databases">
        <title>Genomics of the genus Arcobacter.</title>
        <authorList>
            <person name="Perez-Cataluna A."/>
            <person name="Figueras M.J."/>
        </authorList>
    </citation>
    <scope>NUCLEOTIDE SEQUENCE [LARGE SCALE GENOMIC DNA]</scope>
    <source>
        <strain evidence="5 6">DSM 24636</strain>
    </source>
</reference>
<dbReference type="Gene3D" id="3.10.105.10">
    <property type="entry name" value="Dipeptide-binding Protein, Domain 3"/>
    <property type="match status" value="1"/>
</dbReference>
<protein>
    <submittedName>
        <fullName evidence="5">ABC transporter substrate-binding protein</fullName>
    </submittedName>
</protein>
<dbReference type="InterPro" id="IPR039424">
    <property type="entry name" value="SBP_5"/>
</dbReference>
<feature type="domain" description="Solute-binding protein family 5" evidence="4">
    <location>
        <begin position="79"/>
        <end position="440"/>
    </location>
</feature>